<evidence type="ECO:0000259" key="1">
    <source>
        <dbReference type="Pfam" id="PF00248"/>
    </source>
</evidence>
<dbReference type="InterPro" id="IPR018170">
    <property type="entry name" value="Aldo/ket_reductase_CS"/>
</dbReference>
<organism evidence="2 3">
    <name type="scientific">Ziziphus jujuba var. spinosa</name>
    <dbReference type="NCBI Taxonomy" id="714518"/>
    <lineage>
        <taxon>Eukaryota</taxon>
        <taxon>Viridiplantae</taxon>
        <taxon>Streptophyta</taxon>
        <taxon>Embryophyta</taxon>
        <taxon>Tracheophyta</taxon>
        <taxon>Spermatophyta</taxon>
        <taxon>Magnoliopsida</taxon>
        <taxon>eudicotyledons</taxon>
        <taxon>Gunneridae</taxon>
        <taxon>Pentapetalae</taxon>
        <taxon>rosids</taxon>
        <taxon>fabids</taxon>
        <taxon>Rosales</taxon>
        <taxon>Rhamnaceae</taxon>
        <taxon>Paliureae</taxon>
        <taxon>Ziziphus</taxon>
    </lineage>
</organism>
<accession>A0A978UMY8</accession>
<dbReference type="InterPro" id="IPR020471">
    <property type="entry name" value="AKR"/>
</dbReference>
<dbReference type="EMBL" id="JAEACU010000010">
    <property type="protein sequence ID" value="KAH7516190.1"/>
    <property type="molecule type" value="Genomic_DNA"/>
</dbReference>
<dbReference type="InterPro" id="IPR023210">
    <property type="entry name" value="NADP_OxRdtase_dom"/>
</dbReference>
<sequence>MLRYFCRNLGLEYLDLYLIHFRASLKREANEVPFGKEDIMAMDMESVWKAMEKYQKLGLTKSIGVSNFTCKKLEELLATA</sequence>
<dbReference type="SUPFAM" id="SSF51430">
    <property type="entry name" value="NAD(P)-linked oxidoreductase"/>
    <property type="match status" value="1"/>
</dbReference>
<dbReference type="InterPro" id="IPR036812">
    <property type="entry name" value="NAD(P)_OxRdtase_dom_sf"/>
</dbReference>
<dbReference type="PRINTS" id="PR00069">
    <property type="entry name" value="ALDKETRDTASE"/>
</dbReference>
<proteinExistence type="predicted"/>
<dbReference type="PROSITE" id="PS00062">
    <property type="entry name" value="ALDOKETO_REDUCTASE_2"/>
    <property type="match status" value="1"/>
</dbReference>
<dbReference type="Pfam" id="PF00248">
    <property type="entry name" value="Aldo_ket_red"/>
    <property type="match status" value="1"/>
</dbReference>
<name>A0A978UMY8_ZIZJJ</name>
<dbReference type="AlphaFoldDB" id="A0A978UMY8"/>
<evidence type="ECO:0000313" key="2">
    <source>
        <dbReference type="EMBL" id="KAH7516190.1"/>
    </source>
</evidence>
<reference evidence="2" key="1">
    <citation type="journal article" date="2021" name="Front. Plant Sci.">
        <title>Chromosome-Scale Genome Assembly for Chinese Sour Jujube and Insights Into Its Genome Evolution and Domestication Signature.</title>
        <authorList>
            <person name="Shen L.-Y."/>
            <person name="Luo H."/>
            <person name="Wang X.-L."/>
            <person name="Wang X.-M."/>
            <person name="Qiu X.-J."/>
            <person name="Liu H."/>
            <person name="Zhou S.-S."/>
            <person name="Jia K.-H."/>
            <person name="Nie S."/>
            <person name="Bao Y.-T."/>
            <person name="Zhang R.-G."/>
            <person name="Yun Q.-Z."/>
            <person name="Chai Y.-H."/>
            <person name="Lu J.-Y."/>
            <person name="Li Y."/>
            <person name="Zhao S.-W."/>
            <person name="Mao J.-F."/>
            <person name="Jia S.-G."/>
            <person name="Mao Y.-M."/>
        </authorList>
    </citation>
    <scope>NUCLEOTIDE SEQUENCE</scope>
    <source>
        <strain evidence="2">AT0</strain>
        <tissue evidence="2">Leaf</tissue>
    </source>
</reference>
<dbReference type="GO" id="GO:0016491">
    <property type="term" value="F:oxidoreductase activity"/>
    <property type="evidence" value="ECO:0007669"/>
    <property type="project" value="InterPro"/>
</dbReference>
<feature type="domain" description="NADP-dependent oxidoreductase" evidence="1">
    <location>
        <begin position="6"/>
        <end position="76"/>
    </location>
</feature>
<dbReference type="Gene3D" id="3.20.20.100">
    <property type="entry name" value="NADP-dependent oxidoreductase domain"/>
    <property type="match status" value="1"/>
</dbReference>
<dbReference type="Proteomes" id="UP000813462">
    <property type="component" value="Unassembled WGS sequence"/>
</dbReference>
<comment type="caution">
    <text evidence="2">The sequence shown here is derived from an EMBL/GenBank/DDBJ whole genome shotgun (WGS) entry which is preliminary data.</text>
</comment>
<dbReference type="PANTHER" id="PTHR11732">
    <property type="entry name" value="ALDO/KETO REDUCTASE"/>
    <property type="match status" value="1"/>
</dbReference>
<evidence type="ECO:0000313" key="3">
    <source>
        <dbReference type="Proteomes" id="UP000813462"/>
    </source>
</evidence>
<protein>
    <recommendedName>
        <fullName evidence="1">NADP-dependent oxidoreductase domain-containing protein</fullName>
    </recommendedName>
</protein>
<gene>
    <name evidence="2" type="ORF">FEM48_Zijuj10G0109100</name>
</gene>